<protein>
    <recommendedName>
        <fullName evidence="4">RING-type domain-containing protein</fullName>
    </recommendedName>
</protein>
<dbReference type="EMBL" id="JABSTU010000005">
    <property type="protein sequence ID" value="KAH8030853.1"/>
    <property type="molecule type" value="Genomic_DNA"/>
</dbReference>
<gene>
    <name evidence="2" type="ORF">HPB51_011897</name>
</gene>
<evidence type="ECO:0008006" key="4">
    <source>
        <dbReference type="Google" id="ProtNLM"/>
    </source>
</evidence>
<organism evidence="2 3">
    <name type="scientific">Rhipicephalus microplus</name>
    <name type="common">Cattle tick</name>
    <name type="synonym">Boophilus microplus</name>
    <dbReference type="NCBI Taxonomy" id="6941"/>
    <lineage>
        <taxon>Eukaryota</taxon>
        <taxon>Metazoa</taxon>
        <taxon>Ecdysozoa</taxon>
        <taxon>Arthropoda</taxon>
        <taxon>Chelicerata</taxon>
        <taxon>Arachnida</taxon>
        <taxon>Acari</taxon>
        <taxon>Parasitiformes</taxon>
        <taxon>Ixodida</taxon>
        <taxon>Ixodoidea</taxon>
        <taxon>Ixodidae</taxon>
        <taxon>Rhipicephalinae</taxon>
        <taxon>Rhipicephalus</taxon>
        <taxon>Boophilus</taxon>
    </lineage>
</organism>
<dbReference type="SUPFAM" id="SSF57850">
    <property type="entry name" value="RING/U-box"/>
    <property type="match status" value="1"/>
</dbReference>
<evidence type="ECO:0000256" key="1">
    <source>
        <dbReference type="SAM" id="MobiDB-lite"/>
    </source>
</evidence>
<dbReference type="Proteomes" id="UP000821866">
    <property type="component" value="Chromosome 3"/>
</dbReference>
<evidence type="ECO:0000313" key="2">
    <source>
        <dbReference type="EMBL" id="KAH8030853.1"/>
    </source>
</evidence>
<dbReference type="Gene3D" id="3.30.40.10">
    <property type="entry name" value="Zinc/RING finger domain, C3HC4 (zinc finger)"/>
    <property type="match status" value="1"/>
</dbReference>
<dbReference type="InterPro" id="IPR013083">
    <property type="entry name" value="Znf_RING/FYVE/PHD"/>
</dbReference>
<evidence type="ECO:0000313" key="3">
    <source>
        <dbReference type="Proteomes" id="UP000821866"/>
    </source>
</evidence>
<dbReference type="VEuPathDB" id="VectorBase:LOC119183195"/>
<accession>A0A9J6E9T5</accession>
<sequence>MARNPVAVWEYTLTGFNDFLEQRRVAFTEPMPGSRVCSICGRLPSATIVLPYGDVFCELCLDEVCDEAKCPFDGRAFTERQLVRLRFELSDLEQRRVVCILAGRQCAAFDGQLSELERPHASLPQHGRQVRQVQQTRHARDCPGTLQPMQRRERPARFAFGPSKKSKA</sequence>
<proteinExistence type="predicted"/>
<reference evidence="2" key="2">
    <citation type="submission" date="2021-09" db="EMBL/GenBank/DDBJ databases">
        <authorList>
            <person name="Jia N."/>
            <person name="Wang J."/>
            <person name="Shi W."/>
            <person name="Du L."/>
            <person name="Sun Y."/>
            <person name="Zhan W."/>
            <person name="Jiang J."/>
            <person name="Wang Q."/>
            <person name="Zhang B."/>
            <person name="Ji P."/>
            <person name="Sakyi L.B."/>
            <person name="Cui X."/>
            <person name="Yuan T."/>
            <person name="Jiang B."/>
            <person name="Yang W."/>
            <person name="Lam T.T.-Y."/>
            <person name="Chang Q."/>
            <person name="Ding S."/>
            <person name="Wang X."/>
            <person name="Zhu J."/>
            <person name="Ruan X."/>
            <person name="Zhao L."/>
            <person name="Wei J."/>
            <person name="Que T."/>
            <person name="Du C."/>
            <person name="Cheng J."/>
            <person name="Dai P."/>
            <person name="Han X."/>
            <person name="Huang E."/>
            <person name="Gao Y."/>
            <person name="Liu J."/>
            <person name="Shao H."/>
            <person name="Ye R."/>
            <person name="Li L."/>
            <person name="Wei W."/>
            <person name="Wang X."/>
            <person name="Wang C."/>
            <person name="Huo Q."/>
            <person name="Li W."/>
            <person name="Guo W."/>
            <person name="Chen H."/>
            <person name="Chen S."/>
            <person name="Zhou L."/>
            <person name="Zhou L."/>
            <person name="Ni X."/>
            <person name="Tian J."/>
            <person name="Zhou Y."/>
            <person name="Sheng Y."/>
            <person name="Liu T."/>
            <person name="Pan Y."/>
            <person name="Xia L."/>
            <person name="Li J."/>
            <person name="Zhao F."/>
            <person name="Cao W."/>
        </authorList>
    </citation>
    <scope>NUCLEOTIDE SEQUENCE</scope>
    <source>
        <strain evidence="2">Rmic-2018</strain>
        <tissue evidence="2">Larvae</tissue>
    </source>
</reference>
<comment type="caution">
    <text evidence="2">The sequence shown here is derived from an EMBL/GenBank/DDBJ whole genome shotgun (WGS) entry which is preliminary data.</text>
</comment>
<keyword evidence="3" id="KW-1185">Reference proteome</keyword>
<feature type="region of interest" description="Disordered" evidence="1">
    <location>
        <begin position="120"/>
        <end position="168"/>
    </location>
</feature>
<dbReference type="AlphaFoldDB" id="A0A9J6E9T5"/>
<name>A0A9J6E9T5_RHIMP</name>
<reference evidence="2" key="1">
    <citation type="journal article" date="2020" name="Cell">
        <title>Large-Scale Comparative Analyses of Tick Genomes Elucidate Their Genetic Diversity and Vector Capacities.</title>
        <authorList>
            <consortium name="Tick Genome and Microbiome Consortium (TIGMIC)"/>
            <person name="Jia N."/>
            <person name="Wang J."/>
            <person name="Shi W."/>
            <person name="Du L."/>
            <person name="Sun Y."/>
            <person name="Zhan W."/>
            <person name="Jiang J.F."/>
            <person name="Wang Q."/>
            <person name="Zhang B."/>
            <person name="Ji P."/>
            <person name="Bell-Sakyi L."/>
            <person name="Cui X.M."/>
            <person name="Yuan T.T."/>
            <person name="Jiang B.G."/>
            <person name="Yang W.F."/>
            <person name="Lam T.T."/>
            <person name="Chang Q.C."/>
            <person name="Ding S.J."/>
            <person name="Wang X.J."/>
            <person name="Zhu J.G."/>
            <person name="Ruan X.D."/>
            <person name="Zhao L."/>
            <person name="Wei J.T."/>
            <person name="Ye R.Z."/>
            <person name="Que T.C."/>
            <person name="Du C.H."/>
            <person name="Zhou Y.H."/>
            <person name="Cheng J.X."/>
            <person name="Dai P.F."/>
            <person name="Guo W.B."/>
            <person name="Han X.H."/>
            <person name="Huang E.J."/>
            <person name="Li L.F."/>
            <person name="Wei W."/>
            <person name="Gao Y.C."/>
            <person name="Liu J.Z."/>
            <person name="Shao H.Z."/>
            <person name="Wang X."/>
            <person name="Wang C.C."/>
            <person name="Yang T.C."/>
            <person name="Huo Q.B."/>
            <person name="Li W."/>
            <person name="Chen H.Y."/>
            <person name="Chen S.E."/>
            <person name="Zhou L.G."/>
            <person name="Ni X.B."/>
            <person name="Tian J.H."/>
            <person name="Sheng Y."/>
            <person name="Liu T."/>
            <person name="Pan Y.S."/>
            <person name="Xia L.Y."/>
            <person name="Li J."/>
            <person name="Zhao F."/>
            <person name="Cao W.C."/>
        </authorList>
    </citation>
    <scope>NUCLEOTIDE SEQUENCE</scope>
    <source>
        <strain evidence="2">Rmic-2018</strain>
    </source>
</reference>